<evidence type="ECO:0000313" key="2">
    <source>
        <dbReference type="Proteomes" id="UP000838324"/>
    </source>
</evidence>
<proteinExistence type="predicted"/>
<dbReference type="Proteomes" id="UP000838324">
    <property type="component" value="Unassembled WGS sequence"/>
</dbReference>
<comment type="caution">
    <text evidence="1">The sequence shown here is derived from an EMBL/GenBank/DDBJ whole genome shotgun (WGS) entry which is preliminary data.</text>
</comment>
<organism evidence="1 2">
    <name type="scientific">Paenibacillus auburnensis</name>
    <dbReference type="NCBI Taxonomy" id="2905649"/>
    <lineage>
        <taxon>Bacteria</taxon>
        <taxon>Bacillati</taxon>
        <taxon>Bacillota</taxon>
        <taxon>Bacilli</taxon>
        <taxon>Bacillales</taxon>
        <taxon>Paenibacillaceae</taxon>
        <taxon>Paenibacillus</taxon>
    </lineage>
</organism>
<protein>
    <submittedName>
        <fullName evidence="1">Uncharacterized protein</fullName>
    </submittedName>
</protein>
<reference evidence="1" key="1">
    <citation type="submission" date="2022-01" db="EMBL/GenBank/DDBJ databases">
        <authorList>
            <person name="Criscuolo A."/>
        </authorList>
    </citation>
    <scope>NUCLEOTIDE SEQUENCE</scope>
    <source>
        <strain evidence="1">CIP111892</strain>
    </source>
</reference>
<keyword evidence="2" id="KW-1185">Reference proteome</keyword>
<dbReference type="EMBL" id="CAKMMG010000001">
    <property type="protein sequence ID" value="CAH1192546.1"/>
    <property type="molecule type" value="Genomic_DNA"/>
</dbReference>
<name>A0ABM9BSN1_9BACL</name>
<sequence>MRMSIGQTLELIYLDNAGKITQRKIKVCGSCDDRMLPGQPLQEKRYV</sequence>
<dbReference type="RefSeq" id="WP_236330413.1">
    <property type="nucleotide sequence ID" value="NZ_CAKMMG010000001.1"/>
</dbReference>
<accession>A0ABM9BSN1</accession>
<evidence type="ECO:0000313" key="1">
    <source>
        <dbReference type="EMBL" id="CAH1192546.1"/>
    </source>
</evidence>
<gene>
    <name evidence="1" type="ORF">PAECIP111892_01009</name>
</gene>